<feature type="transmembrane region" description="Helical" evidence="6">
    <location>
        <begin position="31"/>
        <end position="57"/>
    </location>
</feature>
<comment type="subcellular location">
    <subcellularLocation>
        <location evidence="1">Cell membrane</location>
        <topology evidence="1">Multi-pass membrane protein</topology>
    </subcellularLocation>
</comment>
<dbReference type="PANTHER" id="PTHR30213:SF0">
    <property type="entry name" value="UPF0761 MEMBRANE PROTEIN YIHY"/>
    <property type="match status" value="1"/>
</dbReference>
<evidence type="ECO:0000313" key="7">
    <source>
        <dbReference type="EMBL" id="QBI19597.1"/>
    </source>
</evidence>
<feature type="transmembrane region" description="Helical" evidence="6">
    <location>
        <begin position="203"/>
        <end position="228"/>
    </location>
</feature>
<dbReference type="Proteomes" id="UP000291469">
    <property type="component" value="Chromosome"/>
</dbReference>
<feature type="transmembrane region" description="Helical" evidence="6">
    <location>
        <begin position="141"/>
        <end position="163"/>
    </location>
</feature>
<gene>
    <name evidence="7" type="ORF">ER308_08555</name>
</gene>
<dbReference type="EMBL" id="CP036402">
    <property type="protein sequence ID" value="QBI19597.1"/>
    <property type="molecule type" value="Genomic_DNA"/>
</dbReference>
<organism evidence="7 8">
    <name type="scientific">Egibacter rhizosphaerae</name>
    <dbReference type="NCBI Taxonomy" id="1670831"/>
    <lineage>
        <taxon>Bacteria</taxon>
        <taxon>Bacillati</taxon>
        <taxon>Actinomycetota</taxon>
        <taxon>Nitriliruptoria</taxon>
        <taxon>Egibacterales</taxon>
        <taxon>Egibacteraceae</taxon>
        <taxon>Egibacter</taxon>
    </lineage>
</organism>
<keyword evidence="2" id="KW-1003">Cell membrane</keyword>
<feature type="transmembrane region" description="Helical" evidence="6">
    <location>
        <begin position="240"/>
        <end position="261"/>
    </location>
</feature>
<dbReference type="InterPro" id="IPR017039">
    <property type="entry name" value="Virul_fac_BrkB"/>
</dbReference>
<keyword evidence="4 6" id="KW-1133">Transmembrane helix</keyword>
<dbReference type="PIRSF" id="PIRSF035875">
    <property type="entry name" value="RNase_BN"/>
    <property type="match status" value="1"/>
</dbReference>
<evidence type="ECO:0000256" key="3">
    <source>
        <dbReference type="ARBA" id="ARBA00022692"/>
    </source>
</evidence>
<keyword evidence="8" id="KW-1185">Reference proteome</keyword>
<evidence type="ECO:0008006" key="9">
    <source>
        <dbReference type="Google" id="ProtNLM"/>
    </source>
</evidence>
<evidence type="ECO:0000256" key="6">
    <source>
        <dbReference type="SAM" id="Phobius"/>
    </source>
</evidence>
<evidence type="ECO:0000256" key="5">
    <source>
        <dbReference type="ARBA" id="ARBA00023136"/>
    </source>
</evidence>
<proteinExistence type="predicted"/>
<protein>
    <recommendedName>
        <fullName evidence="9">YihY/virulence factor BrkB family protein</fullName>
    </recommendedName>
</protein>
<keyword evidence="3 6" id="KW-0812">Transmembrane</keyword>
<evidence type="ECO:0000256" key="2">
    <source>
        <dbReference type="ARBA" id="ARBA00022475"/>
    </source>
</evidence>
<evidence type="ECO:0000313" key="8">
    <source>
        <dbReference type="Proteomes" id="UP000291469"/>
    </source>
</evidence>
<evidence type="ECO:0000256" key="1">
    <source>
        <dbReference type="ARBA" id="ARBA00004651"/>
    </source>
</evidence>
<reference evidence="7 8" key="1">
    <citation type="submission" date="2019-01" db="EMBL/GenBank/DDBJ databases">
        <title>Egibacter rhizosphaerae EGI 80759T.</title>
        <authorList>
            <person name="Chen D.-D."/>
            <person name="Tian Y."/>
            <person name="Jiao J.-Y."/>
            <person name="Zhang X.-T."/>
            <person name="Zhang Y.-G."/>
            <person name="Zhang Y."/>
            <person name="Xiao M."/>
            <person name="Shu W.-S."/>
            <person name="Li W.-J."/>
        </authorList>
    </citation>
    <scope>NUCLEOTIDE SEQUENCE [LARGE SCALE GENOMIC DNA]</scope>
    <source>
        <strain evidence="7 8">EGI 80759</strain>
    </source>
</reference>
<sequence>MSDVRRHAARAREQTPSLWVETLRGAGARNVLLLGAGLAFFGLISVGPSIAIGFGLLQFLASSEAVDAVIELLEDTPIDRFGLVDVLHEVEDQAGQIAGFSAVFLLWPATTLASGWARALNDAFGFEGPGPTGLKGRLRGLIPGAVLLVAAFLLLIAVSFGTALVGEGVLIALVIVPGAIVVQLAVNLVIYRWLPSEQLPWRALWRGAVLATGGVVLGTLAFTAALVFVQGFGDQYPEQLATAIVLGLWLYLLNLALLTGAEYNAARRRLERERDAPMRRT</sequence>
<evidence type="ECO:0000256" key="4">
    <source>
        <dbReference type="ARBA" id="ARBA00022989"/>
    </source>
</evidence>
<name>A0A411YET1_9ACTN</name>
<dbReference type="PANTHER" id="PTHR30213">
    <property type="entry name" value="INNER MEMBRANE PROTEIN YHJD"/>
    <property type="match status" value="1"/>
</dbReference>
<accession>A0A411YET1</accession>
<feature type="transmembrane region" description="Helical" evidence="6">
    <location>
        <begin position="97"/>
        <end position="120"/>
    </location>
</feature>
<dbReference type="Pfam" id="PF03631">
    <property type="entry name" value="Virul_fac_BrkB"/>
    <property type="match status" value="1"/>
</dbReference>
<keyword evidence="5 6" id="KW-0472">Membrane</keyword>
<feature type="transmembrane region" description="Helical" evidence="6">
    <location>
        <begin position="169"/>
        <end position="191"/>
    </location>
</feature>
<dbReference type="GO" id="GO:0005886">
    <property type="term" value="C:plasma membrane"/>
    <property type="evidence" value="ECO:0007669"/>
    <property type="project" value="UniProtKB-SubCell"/>
</dbReference>
<dbReference type="AlphaFoldDB" id="A0A411YET1"/>
<dbReference type="KEGG" id="erz:ER308_08555"/>
<dbReference type="RefSeq" id="WP_131154594.1">
    <property type="nucleotide sequence ID" value="NZ_CP036402.1"/>
</dbReference>